<gene>
    <name evidence="2" type="ORF">ACFYXI_07290</name>
</gene>
<dbReference type="Proteomes" id="UP001602013">
    <property type="component" value="Unassembled WGS sequence"/>
</dbReference>
<sequence length="293" mass="32519">MTALTIAEATTPMVVTRPGVYDLPEDVYHGDPVPGGSLSSSGAKKLLASCPAIFRYEQLNPPKSRRVFEFGTVVHGLVLGSGPEVVIVEAENWRTNKAKAEAEEAHARGAVPVLRKEYQQAVAMADALRKDPVAGGLFQPGRGLPERSLFWQDVRSGVWLRARLDWLPNRGPGRMVVLDYKTAASAHPAAIRKAVAEYGYHQQAAWYMDAVRALGLARDVAFLFVFQEKEPPYLPTVVELDRNALREGRELNRKAISLYRECVTSGRWPGYSDSIELVRLPAWAQSPRRQETL</sequence>
<keyword evidence="3" id="KW-1185">Reference proteome</keyword>
<name>A0ABW6SK93_9ACTN</name>
<dbReference type="EMBL" id="JBIASD010000004">
    <property type="protein sequence ID" value="MFF3665382.1"/>
    <property type="molecule type" value="Genomic_DNA"/>
</dbReference>
<evidence type="ECO:0000313" key="3">
    <source>
        <dbReference type="Proteomes" id="UP001602013"/>
    </source>
</evidence>
<organism evidence="2 3">
    <name type="scientific">Microtetraspora malaysiensis</name>
    <dbReference type="NCBI Taxonomy" id="161358"/>
    <lineage>
        <taxon>Bacteria</taxon>
        <taxon>Bacillati</taxon>
        <taxon>Actinomycetota</taxon>
        <taxon>Actinomycetes</taxon>
        <taxon>Streptosporangiales</taxon>
        <taxon>Streptosporangiaceae</taxon>
        <taxon>Microtetraspora</taxon>
    </lineage>
</organism>
<reference evidence="2 3" key="1">
    <citation type="submission" date="2024-10" db="EMBL/GenBank/DDBJ databases">
        <title>The Natural Products Discovery Center: Release of the First 8490 Sequenced Strains for Exploring Actinobacteria Biosynthetic Diversity.</title>
        <authorList>
            <person name="Kalkreuter E."/>
            <person name="Kautsar S.A."/>
            <person name="Yang D."/>
            <person name="Bader C.D."/>
            <person name="Teijaro C.N."/>
            <person name="Fluegel L."/>
            <person name="Davis C.M."/>
            <person name="Simpson J.R."/>
            <person name="Lauterbach L."/>
            <person name="Steele A.D."/>
            <person name="Gui C."/>
            <person name="Meng S."/>
            <person name="Li G."/>
            <person name="Viehrig K."/>
            <person name="Ye F."/>
            <person name="Su P."/>
            <person name="Kiefer A.F."/>
            <person name="Nichols A."/>
            <person name="Cepeda A.J."/>
            <person name="Yan W."/>
            <person name="Fan B."/>
            <person name="Jiang Y."/>
            <person name="Adhikari A."/>
            <person name="Zheng C.-J."/>
            <person name="Schuster L."/>
            <person name="Cowan T.M."/>
            <person name="Smanski M.J."/>
            <person name="Chevrette M.G."/>
            <person name="De Carvalho L.P.S."/>
            <person name="Shen B."/>
        </authorList>
    </citation>
    <scope>NUCLEOTIDE SEQUENCE [LARGE SCALE GENOMIC DNA]</scope>
    <source>
        <strain evidence="2 3">NPDC002173</strain>
    </source>
</reference>
<feature type="domain" description="Putative exodeoxyribonuclease 8 PDDEXK-like" evidence="1">
    <location>
        <begin position="39"/>
        <end position="280"/>
    </location>
</feature>
<comment type="caution">
    <text evidence="2">The sequence shown here is derived from an EMBL/GenBank/DDBJ whole genome shotgun (WGS) entry which is preliminary data.</text>
</comment>
<dbReference type="Pfam" id="PF12684">
    <property type="entry name" value="DUF3799"/>
    <property type="match status" value="1"/>
</dbReference>
<dbReference type="InterPro" id="IPR011604">
    <property type="entry name" value="PDDEXK-like_dom_sf"/>
</dbReference>
<evidence type="ECO:0000313" key="2">
    <source>
        <dbReference type="EMBL" id="MFF3665382.1"/>
    </source>
</evidence>
<evidence type="ECO:0000259" key="1">
    <source>
        <dbReference type="Pfam" id="PF12684"/>
    </source>
</evidence>
<dbReference type="InterPro" id="IPR024432">
    <property type="entry name" value="Put_RecE_PDDEXK-like_dom"/>
</dbReference>
<proteinExistence type="predicted"/>
<protein>
    <submittedName>
        <fullName evidence="2">PD-(D/E)XK nuclease-like domain-containing protein</fullName>
    </submittedName>
</protein>
<dbReference type="Gene3D" id="3.90.320.10">
    <property type="match status" value="1"/>
</dbReference>
<dbReference type="RefSeq" id="WP_387409378.1">
    <property type="nucleotide sequence ID" value="NZ_JBIASD010000004.1"/>
</dbReference>
<accession>A0ABW6SK93</accession>